<proteinExistence type="predicted"/>
<keyword evidence="3" id="KW-1185">Reference proteome</keyword>
<evidence type="ECO:0000313" key="3">
    <source>
        <dbReference type="Proteomes" id="UP001150924"/>
    </source>
</evidence>
<dbReference type="Proteomes" id="UP001150924">
    <property type="component" value="Unassembled WGS sequence"/>
</dbReference>
<name>A0A9X3IXG7_9BACT</name>
<sequence length="108" mass="12087">MVANTFSYLWDRWVPPDAKAGLVARVAELAADLFPDELEDLWVRAGGERKRLKSGGRPHSRWLDAAHQADQGALADGLAGLVRELLASRPFNENLKQLAELLERQARR</sequence>
<evidence type="ECO:0000259" key="1">
    <source>
        <dbReference type="Pfam" id="PF19955"/>
    </source>
</evidence>
<comment type="caution">
    <text evidence="2">The sequence shown here is derived from an EMBL/GenBank/DDBJ whole genome shotgun (WGS) entry which is preliminary data.</text>
</comment>
<accession>A0A9X3IXG7</accession>
<dbReference type="Pfam" id="PF19955">
    <property type="entry name" value="EAD1"/>
    <property type="match status" value="1"/>
</dbReference>
<protein>
    <submittedName>
        <fullName evidence="2">Effector-associated domain EAD1-containing protein</fullName>
    </submittedName>
</protein>
<reference evidence="2" key="1">
    <citation type="submission" date="2022-11" db="EMBL/GenBank/DDBJ databases">
        <title>Minimal conservation of predation-associated metabolite biosynthetic gene clusters underscores biosynthetic potential of Myxococcota including descriptions for ten novel species: Archangium lansinium sp. nov., Myxococcus landrumus sp. nov., Nannocystis bai.</title>
        <authorList>
            <person name="Ahearne A."/>
            <person name="Stevens C."/>
            <person name="Phillips K."/>
        </authorList>
    </citation>
    <scope>NUCLEOTIDE SEQUENCE</scope>
    <source>
        <strain evidence="2">Na p29</strain>
    </source>
</reference>
<dbReference type="AlphaFoldDB" id="A0A9X3IXG7"/>
<dbReference type="InterPro" id="IPR045430">
    <property type="entry name" value="EAD1"/>
</dbReference>
<organism evidence="2 3">
    <name type="scientific">Nannocystis pusilla</name>
    <dbReference type="NCBI Taxonomy" id="889268"/>
    <lineage>
        <taxon>Bacteria</taxon>
        <taxon>Pseudomonadati</taxon>
        <taxon>Myxococcota</taxon>
        <taxon>Polyangia</taxon>
        <taxon>Nannocystales</taxon>
        <taxon>Nannocystaceae</taxon>
        <taxon>Nannocystis</taxon>
    </lineage>
</organism>
<gene>
    <name evidence="2" type="ORF">OV079_09540</name>
</gene>
<feature type="domain" description="Effector-associated" evidence="1">
    <location>
        <begin position="25"/>
        <end position="102"/>
    </location>
</feature>
<evidence type="ECO:0000313" key="2">
    <source>
        <dbReference type="EMBL" id="MCY1005803.1"/>
    </source>
</evidence>
<dbReference type="EMBL" id="JAPNKE010000002">
    <property type="protein sequence ID" value="MCY1005803.1"/>
    <property type="molecule type" value="Genomic_DNA"/>
</dbReference>
<dbReference type="RefSeq" id="WP_267767644.1">
    <property type="nucleotide sequence ID" value="NZ_JAPNKE010000002.1"/>
</dbReference>